<dbReference type="InterPro" id="IPR028082">
    <property type="entry name" value="Peripla_BP_I"/>
</dbReference>
<feature type="region of interest" description="Disordered" evidence="1">
    <location>
        <begin position="28"/>
        <end position="50"/>
    </location>
</feature>
<comment type="caution">
    <text evidence="3">The sequence shown here is derived from an EMBL/GenBank/DDBJ whole genome shotgun (WGS) entry which is preliminary data.</text>
</comment>
<proteinExistence type="predicted"/>
<evidence type="ECO:0000256" key="2">
    <source>
        <dbReference type="SAM" id="SignalP"/>
    </source>
</evidence>
<evidence type="ECO:0000256" key="1">
    <source>
        <dbReference type="SAM" id="MobiDB-lite"/>
    </source>
</evidence>
<name>A0AAE3DK45_9FIRM</name>
<dbReference type="InterPro" id="IPR007487">
    <property type="entry name" value="ABC_transpt-TYRBP-like"/>
</dbReference>
<dbReference type="EMBL" id="JAJEQF010000006">
    <property type="protein sequence ID" value="MCC2166920.1"/>
    <property type="molecule type" value="Genomic_DNA"/>
</dbReference>
<dbReference type="AlphaFoldDB" id="A0AAE3DK45"/>
<dbReference type="SUPFAM" id="SSF53822">
    <property type="entry name" value="Periplasmic binding protein-like I"/>
    <property type="match status" value="1"/>
</dbReference>
<dbReference type="PANTHER" id="PTHR35271:SF1">
    <property type="entry name" value="ABC TRANSPORTER, SUBSTRATE-BINDING LIPOPROTEIN"/>
    <property type="match status" value="1"/>
</dbReference>
<feature type="signal peptide" evidence="2">
    <location>
        <begin position="1"/>
        <end position="19"/>
    </location>
</feature>
<dbReference type="PANTHER" id="PTHR35271">
    <property type="entry name" value="ABC TRANSPORTER, SUBSTRATE-BINDING LIPOPROTEIN-RELATED"/>
    <property type="match status" value="1"/>
</dbReference>
<dbReference type="Pfam" id="PF04392">
    <property type="entry name" value="ABC_sub_bind"/>
    <property type="match status" value="1"/>
</dbReference>
<accession>A0AAE3DK45</accession>
<feature type="chain" id="PRO_5042025657" evidence="2">
    <location>
        <begin position="20"/>
        <end position="350"/>
    </location>
</feature>
<organism evidence="3 4">
    <name type="scientific">Gallintestinimicrobium propionicum</name>
    <dbReference type="NCBI Taxonomy" id="2981770"/>
    <lineage>
        <taxon>Bacteria</taxon>
        <taxon>Bacillati</taxon>
        <taxon>Bacillota</taxon>
        <taxon>Clostridia</taxon>
        <taxon>Lachnospirales</taxon>
        <taxon>Lachnospiraceae</taxon>
        <taxon>Gallintestinimicrobium</taxon>
    </lineage>
</organism>
<dbReference type="Proteomes" id="UP001199355">
    <property type="component" value="Unassembled WGS sequence"/>
</dbReference>
<keyword evidence="2" id="KW-0732">Signal</keyword>
<keyword evidence="4" id="KW-1185">Reference proteome</keyword>
<evidence type="ECO:0000313" key="3">
    <source>
        <dbReference type="EMBL" id="MCC2166920.1"/>
    </source>
</evidence>
<gene>
    <name evidence="3" type="ORF">LKD45_04270</name>
</gene>
<dbReference type="CDD" id="cd06325">
    <property type="entry name" value="PBP1_ABC_unchar_transporter"/>
    <property type="match status" value="1"/>
</dbReference>
<sequence>MKKLAAISLVLAMTAASLAGCGSTANTAAPAESEAAETPAATTEETTDTSADTVAADGKVYNIGICQLVQHEALDAATQGFQDALTKLLGEANVKFDLQNASGDSATCATIVNQFVSSDVDLILANATAPLQAAAAATNEIPILGTSITDYATALSIDDWTGVTGTNISGTSDLAPLDQQADMLHELFPDAKNVGILYCSAEPNSAYQSQTIQGYLKDYGYECTEYTFADSNDIASVVNNAIATSDVLYIPTDNTAASNTTIIQNICQPAGIPIIAGEEGICSGCGVATLSISYYDLGYKTGEMAYEILVNGADVSQTAVEFAPNVTKKYNAANCEALGITVPDDYVAIE</sequence>
<dbReference type="Gene3D" id="3.40.50.2300">
    <property type="match status" value="2"/>
</dbReference>
<dbReference type="PROSITE" id="PS51257">
    <property type="entry name" value="PROKAR_LIPOPROTEIN"/>
    <property type="match status" value="1"/>
</dbReference>
<dbReference type="RefSeq" id="WP_308727856.1">
    <property type="nucleotide sequence ID" value="NZ_JAJEQF010000006.1"/>
</dbReference>
<evidence type="ECO:0000313" key="4">
    <source>
        <dbReference type="Proteomes" id="UP001199355"/>
    </source>
</evidence>
<reference evidence="3 4" key="1">
    <citation type="submission" date="2021-10" db="EMBL/GenBank/DDBJ databases">
        <title>Anaerobic single-cell dispensing facilitates the cultivation of human gut bacteria.</title>
        <authorList>
            <person name="Afrizal A."/>
        </authorList>
    </citation>
    <scope>NUCLEOTIDE SEQUENCE [LARGE SCALE GENOMIC DNA]</scope>
    <source>
        <strain evidence="3 4">CLA-AA-H244</strain>
    </source>
</reference>
<protein>
    <submittedName>
        <fullName evidence="3">ABC transporter substrate-binding protein</fullName>
    </submittedName>
</protein>